<reference evidence="5" key="1">
    <citation type="journal article" date="2014" name="Int. J. Syst. Evol. Microbiol.">
        <title>Complete genome sequence of Corynebacterium casei LMG S-19264T (=DSM 44701T), isolated from a smear-ripened cheese.</title>
        <authorList>
            <consortium name="US DOE Joint Genome Institute (JGI-PGF)"/>
            <person name="Walter F."/>
            <person name="Albersmeier A."/>
            <person name="Kalinowski J."/>
            <person name="Ruckert C."/>
        </authorList>
    </citation>
    <scope>NUCLEOTIDE SEQUENCE</scope>
    <source>
        <strain evidence="5">CGMCC 1.12813</strain>
    </source>
</reference>
<dbReference type="GO" id="GO:0005524">
    <property type="term" value="F:ATP binding"/>
    <property type="evidence" value="ECO:0007669"/>
    <property type="project" value="UniProtKB-KW"/>
</dbReference>
<dbReference type="PANTHER" id="PTHR47957:SF3">
    <property type="entry name" value="ATP-DEPENDENT HELICASE HRQ1"/>
    <property type="match status" value="1"/>
</dbReference>
<evidence type="ECO:0000259" key="4">
    <source>
        <dbReference type="PROSITE" id="PS51194"/>
    </source>
</evidence>
<evidence type="ECO:0000313" key="5">
    <source>
        <dbReference type="EMBL" id="GGA93472.1"/>
    </source>
</evidence>
<dbReference type="GO" id="GO:0036297">
    <property type="term" value="P:interstrand cross-link repair"/>
    <property type="evidence" value="ECO:0007669"/>
    <property type="project" value="TreeGrafter"/>
</dbReference>
<feature type="domain" description="Helicase C-terminal" evidence="4">
    <location>
        <begin position="965"/>
        <end position="1141"/>
    </location>
</feature>
<keyword evidence="5" id="KW-0347">Helicase</keyword>
<keyword evidence="6" id="KW-1185">Reference proteome</keyword>
<sequence>MSELLPTRLTQRIRASLVDYLTTTFALSDDDAQRELERFLVHETEGIFRGPFVRTRLPYGPAAAGWERALEWYPREFTPYGHQAKAFRRLSSAASVNARPQPTLVTTGTGSGKTEAFLVPIIDHVLRARRENITGVKALILYPMNALANDQAKRLTELLTSDPRLSGVTAALYTGEQSEKRTRVSEKGLITDRTVIRQSAPDILLTNYKMLDQLLLRHEDAKLWSASATSLQYVVLDEFHIYDGAQGTDVAMLLRRLGATLKSYWSDDSPVTRSDWSRPLGRATPVATSATLGDGGDPGAMLAFARTVFGDEFDATSVVTEARVTVDEWARSEVETTPDVTVDLLVGINDAVDRLGDGADASHIASEVLKQLWGAEVIVGDSSLSLMRYSTRHPLIRTIVRATKDAVGIDDLARTVFEGTGASAAPADVRVDAVVNLVAMLSHVRKVCGRAAVGIDVHLWVRELSRIDRAAAAQPAFRWTDDGVTLGHDAIDVTDSGAFDAYPAIYCRHCGRSGWGVVLAATGADLDADDSDIRRRHLVGDDRFRPLIFAPKEADYVYFEQRDRQIEGLRWLHTRNRQLVAALPADGDADFDAGYVLPVLTHVGLDAGERSKDDWCPSCLKADGIRFLGSAIATLLSVTLSSMFGESSIDVGEKKALVFTDSVQDAAHRAGFVQARSHVLTLRAALRSALGNASVSLDQLVDGAMRDAGVDRFARYRLVPPDLTGNDLFREYWSPAGDHAARRSVTAVRNRLLFDAVLEFGLQSRVGRTLELTGSVTAEVDGGPAAALAAIARNVWLEYDQGDLLGGAEIAAPTSAAGALWVRGVLERMREQGAIQHPWLDSYVKEDGNRYRIWGGRNRAVGVPAFPSGRPAPAFPRVGVKTAVRRDNLDNVSSSQGWYALWAAKCLSGLTASEGAKLARMLFVELDKRDVIGSVKTDSAADVYFLRSDQIVLAQAHSDELDSGRLQLRCDVCDNLVPGSASVIDQLADGPCTVSRCPGRLKRRAGKGGFYRGLYASSDMRRVVAREHTSLLESATRLQYETAFKSRTAEPDAPNVLVATPTLEMGIDIGDLSAVFLASLPRTVASYVQRVGRAGRLTGNSLSITYVTGRGENLPRVGDPLSVINGSVQPPATYLSAEEILRRQFLAFLGDRIARDPLADHPKTAQGALGGIGEGTYLGRVATSATHDALRTFLNSFDGVSDEVVGRIEGWISRGESDVSELDRFLARAAARWHATVDELGFRKAKLVEIIPELELKALSPAATDDDKRAERSARAALRMTEGQLGRLKGEYWISVLEEYGIYPNYTLLDDSVNLDVAMSWFDPETQKWESDTMNYQRGSASALTEFAPGATFYSRGFVVKVDAVDLGQEPTVTTPWTYCAACGFARAELPGMVALTACPRCGSGSIADVKQRLDTVQMSGVSAQIRRDDALINDSRDERERTRFTVLTAADINDSNVKAQWFVDGYDFGMRHLSDVDIRWINLGPAGKQAISRALAGHEVMSPLFRVCDTCGKLDESSKSNGRDEHRPWCPRRDDHDEHTRSVALMRHLHTQGVVVRLPTVLKYDKFAVPSLSAALLLGLRELMGGAPDHIQIAQITEPLGGAGEVADALLLHDVVPGGTGYLAELARPARVWALLHAAWERVRDCPCREEERLACHRCLLPFAAPWQTGEVARETAEVLLRRILASGGDEVPDVAPSAHGWKLLDAPPAPVIDESHLEARFREALSARLSAVGATVKETPTALGNQLTVTLPGDSRLWWLEPQVHLGATVPDFVLRCSDTTIPRVAIYTDGFTFHATVAHNRIADDAHKRSVLRAQGYAVLAVSWNDLTMDSVADPWWYSQAAVQNALTQNVNLSAGVVDASRGGPLTMLIRWMQTPEPDRWRQFGDAVPLLLAAAPLGETPVGISASELAAFQVLGTVQSGTGAFGLTVDAGPHVSFVALLSHSSGALVTDVGLVLDNRTGTMVEPTFSESWRRWLTLSNLMFARQAPFAIAGVSSIEKNLVAGDPAAVSFSPVWAGLLEMAASDEERELLRELVDANIETPELGVEVGDGIPVSIAWPAHKIAVELGLESRDIEDLRTTGWMVVPAIVHDIVAALEGSR</sequence>
<dbReference type="InterPro" id="IPR027417">
    <property type="entry name" value="P-loop_NTPase"/>
</dbReference>
<dbReference type="PANTHER" id="PTHR47957">
    <property type="entry name" value="ATP-DEPENDENT HELICASE HRQ1"/>
    <property type="match status" value="1"/>
</dbReference>
<comment type="caution">
    <text evidence="5">The sequence shown here is derived from an EMBL/GenBank/DDBJ whole genome shotgun (WGS) entry which is preliminary data.</text>
</comment>
<dbReference type="InterPro" id="IPR011545">
    <property type="entry name" value="DEAD/DEAH_box_helicase_dom"/>
</dbReference>
<keyword evidence="5" id="KW-0378">Hydrolase</keyword>
<keyword evidence="2" id="KW-0067">ATP-binding</keyword>
<protein>
    <submittedName>
        <fullName evidence="5">Helicase</fullName>
    </submittedName>
</protein>
<evidence type="ECO:0000256" key="2">
    <source>
        <dbReference type="ARBA" id="ARBA00022840"/>
    </source>
</evidence>
<dbReference type="PROSITE" id="PS51192">
    <property type="entry name" value="HELICASE_ATP_BIND_1"/>
    <property type="match status" value="1"/>
</dbReference>
<reference evidence="5" key="2">
    <citation type="submission" date="2020-09" db="EMBL/GenBank/DDBJ databases">
        <authorList>
            <person name="Sun Q."/>
            <person name="Zhou Y."/>
        </authorList>
    </citation>
    <scope>NUCLEOTIDE SEQUENCE</scope>
    <source>
        <strain evidence="5">CGMCC 1.12813</strain>
    </source>
</reference>
<dbReference type="RefSeq" id="WP_188509134.1">
    <property type="nucleotide sequence ID" value="NZ_BMGB01000001.1"/>
</dbReference>
<feature type="domain" description="Helicase ATP-binding" evidence="3">
    <location>
        <begin position="94"/>
        <end position="310"/>
    </location>
</feature>
<evidence type="ECO:0000259" key="3">
    <source>
        <dbReference type="PROSITE" id="PS51192"/>
    </source>
</evidence>
<dbReference type="SUPFAM" id="SSF52540">
    <property type="entry name" value="P-loop containing nucleoside triphosphate hydrolases"/>
    <property type="match status" value="2"/>
</dbReference>
<dbReference type="Pfam" id="PF00270">
    <property type="entry name" value="DEAD"/>
    <property type="match status" value="1"/>
</dbReference>
<accession>A0A916SD30</accession>
<dbReference type="SMART" id="SM00490">
    <property type="entry name" value="HELICc"/>
    <property type="match status" value="1"/>
</dbReference>
<dbReference type="GO" id="GO:0003676">
    <property type="term" value="F:nucleic acid binding"/>
    <property type="evidence" value="ECO:0007669"/>
    <property type="project" value="InterPro"/>
</dbReference>
<dbReference type="Gene3D" id="3.40.50.300">
    <property type="entry name" value="P-loop containing nucleotide triphosphate hydrolases"/>
    <property type="match status" value="2"/>
</dbReference>
<dbReference type="SMART" id="SM00487">
    <property type="entry name" value="DEXDc"/>
    <property type="match status" value="1"/>
</dbReference>
<dbReference type="GO" id="GO:0006289">
    <property type="term" value="P:nucleotide-excision repair"/>
    <property type="evidence" value="ECO:0007669"/>
    <property type="project" value="TreeGrafter"/>
</dbReference>
<dbReference type="Pfam" id="PF09369">
    <property type="entry name" value="MZB"/>
    <property type="match status" value="1"/>
</dbReference>
<dbReference type="Proteomes" id="UP000606922">
    <property type="component" value="Unassembled WGS sequence"/>
</dbReference>
<evidence type="ECO:0000256" key="1">
    <source>
        <dbReference type="ARBA" id="ARBA00022741"/>
    </source>
</evidence>
<dbReference type="Pfam" id="PF00271">
    <property type="entry name" value="Helicase_C"/>
    <property type="match status" value="1"/>
</dbReference>
<proteinExistence type="predicted"/>
<dbReference type="PROSITE" id="PS51194">
    <property type="entry name" value="HELICASE_CTER"/>
    <property type="match status" value="1"/>
</dbReference>
<keyword evidence="1" id="KW-0547">Nucleotide-binding</keyword>
<dbReference type="InterPro" id="IPR001650">
    <property type="entry name" value="Helicase_C-like"/>
</dbReference>
<dbReference type="EMBL" id="BMGB01000001">
    <property type="protein sequence ID" value="GGA93472.1"/>
    <property type="molecule type" value="Genomic_DNA"/>
</dbReference>
<dbReference type="InterPro" id="IPR018973">
    <property type="entry name" value="MZB"/>
</dbReference>
<organism evidence="5 6">
    <name type="scientific">Conyzicola nivalis</name>
    <dbReference type="NCBI Taxonomy" id="1477021"/>
    <lineage>
        <taxon>Bacteria</taxon>
        <taxon>Bacillati</taxon>
        <taxon>Actinomycetota</taxon>
        <taxon>Actinomycetes</taxon>
        <taxon>Micrococcales</taxon>
        <taxon>Microbacteriaceae</taxon>
        <taxon>Conyzicola</taxon>
    </lineage>
</organism>
<name>A0A916SD30_9MICO</name>
<dbReference type="InterPro" id="IPR014001">
    <property type="entry name" value="Helicase_ATP-bd"/>
</dbReference>
<evidence type="ECO:0000313" key="6">
    <source>
        <dbReference type="Proteomes" id="UP000606922"/>
    </source>
</evidence>
<dbReference type="GO" id="GO:0043138">
    <property type="term" value="F:3'-5' DNA helicase activity"/>
    <property type="evidence" value="ECO:0007669"/>
    <property type="project" value="TreeGrafter"/>
</dbReference>
<gene>
    <name evidence="5" type="ORF">GCM10010979_05050</name>
</gene>